<dbReference type="RefSeq" id="WP_184660525.1">
    <property type="nucleotide sequence ID" value="NZ_CP031518.1"/>
</dbReference>
<organism evidence="1 2">
    <name type="scientific">Treponema ruminis</name>
    <dbReference type="NCBI Taxonomy" id="744515"/>
    <lineage>
        <taxon>Bacteria</taxon>
        <taxon>Pseudomonadati</taxon>
        <taxon>Spirochaetota</taxon>
        <taxon>Spirochaetia</taxon>
        <taxon>Spirochaetales</taxon>
        <taxon>Treponemataceae</taxon>
        <taxon>Treponema</taxon>
    </lineage>
</organism>
<comment type="caution">
    <text evidence="1">The sequence shown here is derived from an EMBL/GenBank/DDBJ whole genome shotgun (WGS) entry which is preliminary data.</text>
</comment>
<accession>A0A7W8LMX5</accession>
<evidence type="ECO:0000313" key="1">
    <source>
        <dbReference type="EMBL" id="MBB5226865.1"/>
    </source>
</evidence>
<dbReference type="Proteomes" id="UP000518887">
    <property type="component" value="Unassembled WGS sequence"/>
</dbReference>
<evidence type="ECO:0000313" key="2">
    <source>
        <dbReference type="Proteomes" id="UP000518887"/>
    </source>
</evidence>
<gene>
    <name evidence="1" type="ORF">HNP76_002253</name>
</gene>
<dbReference type="EMBL" id="JACHFQ010000007">
    <property type="protein sequence ID" value="MBB5226865.1"/>
    <property type="molecule type" value="Genomic_DNA"/>
</dbReference>
<sequence length="113" mass="13504">MIFNKNNQIKFNSKALLTLELILNELYQATYLENKNTFKNTSGTLNETIGQYKKLLNSPESYYKKETIKSILSDCNNIIKDLDKKKVYWPYQDQYTFAKQEFFSFIKKYKELV</sequence>
<dbReference type="AlphaFoldDB" id="A0A7W8LMX5"/>
<keyword evidence="2" id="KW-1185">Reference proteome</keyword>
<name>A0A7W8LMX5_9SPIR</name>
<proteinExistence type="predicted"/>
<reference evidence="1 2" key="1">
    <citation type="submission" date="2020-08" db="EMBL/GenBank/DDBJ databases">
        <title>Genomic Encyclopedia of Type Strains, Phase IV (KMG-IV): sequencing the most valuable type-strain genomes for metagenomic binning, comparative biology and taxonomic classification.</title>
        <authorList>
            <person name="Goeker M."/>
        </authorList>
    </citation>
    <scope>NUCLEOTIDE SEQUENCE [LARGE SCALE GENOMIC DNA]</scope>
    <source>
        <strain evidence="1 2">DSM 103462</strain>
    </source>
</reference>
<protein>
    <submittedName>
        <fullName evidence="1">Uncharacterized protein</fullName>
    </submittedName>
</protein>